<evidence type="ECO:0000256" key="5">
    <source>
        <dbReference type="ARBA" id="ARBA00022475"/>
    </source>
</evidence>
<feature type="transmembrane region" description="Helical" evidence="12">
    <location>
        <begin position="6"/>
        <end position="23"/>
    </location>
</feature>
<evidence type="ECO:0000256" key="4">
    <source>
        <dbReference type="ARBA" id="ARBA00022448"/>
    </source>
</evidence>
<sequence length="463" mass="50041">MDFYLANLVVLGAGLVGAGYWQHQNNMTKLTLNQKEESNADGDDLEAEANGEDEAEMHQLACKNEVDRFCQFRNGFLVVYGFAIAADWLQGSFMYSLYKNTLQLPEPTIATLFATGFVSGGISATFVGTYADKFGRKRACLAYCAIYAMSCMTMLSSNIGVLYFGRVLGGISTTILFTAFETWMIAEYSRLGFGYSDSALSTIYGTMSILNGFIAVASGVIAQLLVKVSNNEVAPFLASVGCLGASAVLISRSWAENFGTPQVTPIKSLRASFDALPDSKILVAIGSASCFLEGSMYVMVYSWSQAIISAREMASTTGHPPFGYIFANFMCALTLGSFFYAYVTRGGNSIQLSSDSVQLSLAASAVSLLVTVTTTGEAFRFWSFLVFEFCLGIYFPSIGYLKGNLFGNEIRGKVYGLLRVPLNAFVTVSLVTIAPGDASRENRFMVCGGLLLVAVALMARYIN</sequence>
<feature type="transmembrane region" description="Helical" evidence="12">
    <location>
        <begin position="414"/>
        <end position="436"/>
    </location>
</feature>
<evidence type="ECO:0000256" key="12">
    <source>
        <dbReference type="SAM" id="Phobius"/>
    </source>
</evidence>
<dbReference type="AlphaFoldDB" id="A0A151GBL0"/>
<dbReference type="InterPro" id="IPR008509">
    <property type="entry name" value="MOT2/MFSD5"/>
</dbReference>
<keyword evidence="7 12" id="KW-1133">Transmembrane helix</keyword>
<feature type="transmembrane region" description="Helical" evidence="12">
    <location>
        <begin position="77"/>
        <end position="97"/>
    </location>
</feature>
<dbReference type="SUPFAM" id="SSF103473">
    <property type="entry name" value="MFS general substrate transporter"/>
    <property type="match status" value="1"/>
</dbReference>
<evidence type="ECO:0000256" key="8">
    <source>
        <dbReference type="ARBA" id="ARBA00023065"/>
    </source>
</evidence>
<dbReference type="InParanoid" id="A0A151GBL0"/>
<feature type="transmembrane region" description="Helical" evidence="12">
    <location>
        <begin position="233"/>
        <end position="250"/>
    </location>
</feature>
<accession>A0A151GBL0</accession>
<evidence type="ECO:0000256" key="11">
    <source>
        <dbReference type="ARBA" id="ARBA00032555"/>
    </source>
</evidence>
<dbReference type="InterPro" id="IPR036259">
    <property type="entry name" value="MFS_trans_sf"/>
</dbReference>
<dbReference type="Proteomes" id="UP000076580">
    <property type="component" value="Chromosome 03"/>
</dbReference>
<feature type="transmembrane region" description="Helical" evidence="12">
    <location>
        <begin position="281"/>
        <end position="303"/>
    </location>
</feature>
<evidence type="ECO:0000256" key="6">
    <source>
        <dbReference type="ARBA" id="ARBA00022692"/>
    </source>
</evidence>
<reference evidence="13 14" key="1">
    <citation type="journal article" date="2016" name="Sci. Rep.">
        <title>Insights into Adaptations to a Near-Obligate Nematode Endoparasitic Lifestyle from the Finished Genome of Drechmeria coniospora.</title>
        <authorList>
            <person name="Zhang L."/>
            <person name="Zhou Z."/>
            <person name="Guo Q."/>
            <person name="Fokkens L."/>
            <person name="Miskei M."/>
            <person name="Pocsi I."/>
            <person name="Zhang W."/>
            <person name="Chen M."/>
            <person name="Wang L."/>
            <person name="Sun Y."/>
            <person name="Donzelli B.G."/>
            <person name="Gibson D.M."/>
            <person name="Nelson D.R."/>
            <person name="Luo J.G."/>
            <person name="Rep M."/>
            <person name="Liu H."/>
            <person name="Yang S."/>
            <person name="Wang J."/>
            <person name="Krasnoff S.B."/>
            <person name="Xu Y."/>
            <person name="Molnar I."/>
            <person name="Lin M."/>
        </authorList>
    </citation>
    <scope>NUCLEOTIDE SEQUENCE [LARGE SCALE GENOMIC DNA]</scope>
    <source>
        <strain evidence="13 14">ARSEF 6962</strain>
    </source>
</reference>
<evidence type="ECO:0000313" key="14">
    <source>
        <dbReference type="Proteomes" id="UP000076580"/>
    </source>
</evidence>
<comment type="function">
    <text evidence="1">Mediates high-affinity intracellular uptake of the rare oligo-element molybdenum.</text>
</comment>
<feature type="transmembrane region" description="Helical" evidence="12">
    <location>
        <begin position="109"/>
        <end position="128"/>
    </location>
</feature>
<keyword evidence="5" id="KW-1003">Cell membrane</keyword>
<proteinExistence type="predicted"/>
<dbReference type="STRING" id="98403.A0A151GBL0"/>
<comment type="subcellular location">
    <subcellularLocation>
        <location evidence="2">Cell membrane</location>
        <topology evidence="2">Multi-pass membrane protein</topology>
    </subcellularLocation>
</comment>
<feature type="transmembrane region" description="Helical" evidence="12">
    <location>
        <begin position="198"/>
        <end position="221"/>
    </location>
</feature>
<dbReference type="OrthoDB" id="263957at2759"/>
<dbReference type="RefSeq" id="XP_040653786.1">
    <property type="nucleotide sequence ID" value="XM_040803682.1"/>
</dbReference>
<feature type="transmembrane region" description="Helical" evidence="12">
    <location>
        <begin position="442"/>
        <end position="462"/>
    </location>
</feature>
<dbReference type="EMBL" id="LAYC01000003">
    <property type="protein sequence ID" value="KYK54434.1"/>
    <property type="molecule type" value="Genomic_DNA"/>
</dbReference>
<keyword evidence="6 12" id="KW-0812">Transmembrane</keyword>
<comment type="caution">
    <text evidence="13">The sequence shown here is derived from an EMBL/GenBank/DDBJ whole genome shotgun (WGS) entry which is preliminary data.</text>
</comment>
<dbReference type="GeneID" id="63719035"/>
<dbReference type="Pfam" id="PF05631">
    <property type="entry name" value="MFS_5"/>
    <property type="match status" value="1"/>
</dbReference>
<dbReference type="PANTHER" id="PTHR23516:SF1">
    <property type="entry name" value="MOLYBDATE-ANION TRANSPORTER"/>
    <property type="match status" value="1"/>
</dbReference>
<feature type="transmembrane region" description="Helical" evidence="12">
    <location>
        <begin position="323"/>
        <end position="344"/>
    </location>
</feature>
<evidence type="ECO:0000256" key="3">
    <source>
        <dbReference type="ARBA" id="ARBA00021242"/>
    </source>
</evidence>
<organism evidence="13 14">
    <name type="scientific">Drechmeria coniospora</name>
    <name type="common">Nematophagous fungus</name>
    <name type="synonym">Meria coniospora</name>
    <dbReference type="NCBI Taxonomy" id="98403"/>
    <lineage>
        <taxon>Eukaryota</taxon>
        <taxon>Fungi</taxon>
        <taxon>Dikarya</taxon>
        <taxon>Ascomycota</taxon>
        <taxon>Pezizomycotina</taxon>
        <taxon>Sordariomycetes</taxon>
        <taxon>Hypocreomycetidae</taxon>
        <taxon>Hypocreales</taxon>
        <taxon>Ophiocordycipitaceae</taxon>
        <taxon>Drechmeria</taxon>
    </lineage>
</organism>
<dbReference type="GO" id="GO:0006811">
    <property type="term" value="P:monoatomic ion transport"/>
    <property type="evidence" value="ECO:0007669"/>
    <property type="project" value="UniProtKB-KW"/>
</dbReference>
<keyword evidence="9 12" id="KW-0472">Membrane</keyword>
<dbReference type="Gene3D" id="1.20.1250.20">
    <property type="entry name" value="MFS general substrate transporter like domains"/>
    <property type="match status" value="1"/>
</dbReference>
<evidence type="ECO:0000256" key="7">
    <source>
        <dbReference type="ARBA" id="ARBA00022989"/>
    </source>
</evidence>
<keyword evidence="8" id="KW-0406">Ion transport</keyword>
<evidence type="ECO:0000256" key="9">
    <source>
        <dbReference type="ARBA" id="ARBA00023136"/>
    </source>
</evidence>
<dbReference type="PANTHER" id="PTHR23516">
    <property type="entry name" value="SAM (S-ADENOSYL METHIONINE) TRANSPORTER"/>
    <property type="match status" value="1"/>
</dbReference>
<protein>
    <recommendedName>
        <fullName evidence="3">Molybdate-anion transporter</fullName>
    </recommendedName>
    <alternativeName>
        <fullName evidence="10">Major facilitator superfamily domain-containing protein 5</fullName>
    </alternativeName>
    <alternativeName>
        <fullName evidence="11">Molybdate transporter 2 homolog</fullName>
    </alternativeName>
</protein>
<keyword evidence="4" id="KW-0813">Transport</keyword>
<gene>
    <name evidence="13" type="ORF">DCS_06392</name>
</gene>
<evidence type="ECO:0000313" key="13">
    <source>
        <dbReference type="EMBL" id="KYK54434.1"/>
    </source>
</evidence>
<feature type="transmembrane region" description="Helical" evidence="12">
    <location>
        <begin position="381"/>
        <end position="402"/>
    </location>
</feature>
<evidence type="ECO:0000256" key="2">
    <source>
        <dbReference type="ARBA" id="ARBA00004651"/>
    </source>
</evidence>
<dbReference type="GO" id="GO:0015098">
    <property type="term" value="F:molybdate ion transmembrane transporter activity"/>
    <property type="evidence" value="ECO:0007669"/>
    <property type="project" value="InterPro"/>
</dbReference>
<dbReference type="GO" id="GO:0005886">
    <property type="term" value="C:plasma membrane"/>
    <property type="evidence" value="ECO:0007669"/>
    <property type="project" value="UniProtKB-SubCell"/>
</dbReference>
<feature type="transmembrane region" description="Helical" evidence="12">
    <location>
        <begin position="167"/>
        <end position="186"/>
    </location>
</feature>
<evidence type="ECO:0000256" key="10">
    <source>
        <dbReference type="ARBA" id="ARBA00030646"/>
    </source>
</evidence>
<keyword evidence="14" id="KW-1185">Reference proteome</keyword>
<name>A0A151GBL0_DRECN</name>
<evidence type="ECO:0000256" key="1">
    <source>
        <dbReference type="ARBA" id="ARBA00003019"/>
    </source>
</evidence>